<evidence type="ECO:0000256" key="8">
    <source>
        <dbReference type="ARBA" id="ARBA00023180"/>
    </source>
</evidence>
<dbReference type="InterPro" id="IPR000276">
    <property type="entry name" value="GPCR_Rhodpsn"/>
</dbReference>
<feature type="region of interest" description="Disordered" evidence="10">
    <location>
        <begin position="767"/>
        <end position="826"/>
    </location>
</feature>
<keyword evidence="9" id="KW-0807">Transducer</keyword>
<feature type="transmembrane region" description="Helical" evidence="11">
    <location>
        <begin position="174"/>
        <end position="197"/>
    </location>
</feature>
<dbReference type="PANTHER" id="PTHR24246">
    <property type="entry name" value="OLFACTORY RECEPTOR AND ADENOSINE RECEPTOR"/>
    <property type="match status" value="1"/>
</dbReference>
<feature type="region of interest" description="Disordered" evidence="10">
    <location>
        <begin position="566"/>
        <end position="586"/>
    </location>
</feature>
<dbReference type="PANTHER" id="PTHR24246:SF27">
    <property type="entry name" value="ADENOSINE RECEPTOR, ISOFORM A"/>
    <property type="match status" value="1"/>
</dbReference>
<dbReference type="SUPFAM" id="SSF81321">
    <property type="entry name" value="Family A G protein-coupled receptor-like"/>
    <property type="match status" value="1"/>
</dbReference>
<keyword evidence="3 11" id="KW-0812">Transmembrane</keyword>
<evidence type="ECO:0000256" key="7">
    <source>
        <dbReference type="ARBA" id="ARBA00023170"/>
    </source>
</evidence>
<reference evidence="13" key="1">
    <citation type="journal article" date="2013" name="Genetics">
        <title>The draft genome and transcriptome of Panagrellus redivivus are shaped by the harsh demands of a free-living lifestyle.</title>
        <authorList>
            <person name="Srinivasan J."/>
            <person name="Dillman A.R."/>
            <person name="Macchietto M.G."/>
            <person name="Heikkinen L."/>
            <person name="Lakso M."/>
            <person name="Fracchia K.M."/>
            <person name="Antoshechkin I."/>
            <person name="Mortazavi A."/>
            <person name="Wong G."/>
            <person name="Sternberg P.W."/>
        </authorList>
    </citation>
    <scope>NUCLEOTIDE SEQUENCE [LARGE SCALE GENOMIC DNA]</scope>
    <source>
        <strain evidence="13">MT8872</strain>
    </source>
</reference>
<evidence type="ECO:0000256" key="4">
    <source>
        <dbReference type="ARBA" id="ARBA00022989"/>
    </source>
</evidence>
<keyword evidence="7" id="KW-0675">Receptor</keyword>
<evidence type="ECO:0000256" key="3">
    <source>
        <dbReference type="ARBA" id="ARBA00022692"/>
    </source>
</evidence>
<name>A0A7E4ZXZ9_PANRE</name>
<feature type="transmembrane region" description="Helical" evidence="11">
    <location>
        <begin position="282"/>
        <end position="303"/>
    </location>
</feature>
<dbReference type="Proteomes" id="UP000492821">
    <property type="component" value="Unassembled WGS sequence"/>
</dbReference>
<feature type="transmembrane region" description="Helical" evidence="11">
    <location>
        <begin position="218"/>
        <end position="243"/>
    </location>
</feature>
<dbReference type="Gene3D" id="1.20.1070.10">
    <property type="entry name" value="Rhodopsin 7-helix transmembrane proteins"/>
    <property type="match status" value="1"/>
</dbReference>
<keyword evidence="4 11" id="KW-1133">Transmembrane helix</keyword>
<evidence type="ECO:0000256" key="5">
    <source>
        <dbReference type="ARBA" id="ARBA00023040"/>
    </source>
</evidence>
<organism evidence="13 14">
    <name type="scientific">Panagrellus redivivus</name>
    <name type="common">Microworm</name>
    <dbReference type="NCBI Taxonomy" id="6233"/>
    <lineage>
        <taxon>Eukaryota</taxon>
        <taxon>Metazoa</taxon>
        <taxon>Ecdysozoa</taxon>
        <taxon>Nematoda</taxon>
        <taxon>Chromadorea</taxon>
        <taxon>Rhabditida</taxon>
        <taxon>Tylenchina</taxon>
        <taxon>Panagrolaimomorpha</taxon>
        <taxon>Panagrolaimoidea</taxon>
        <taxon>Panagrolaimidae</taxon>
        <taxon>Panagrellus</taxon>
    </lineage>
</organism>
<evidence type="ECO:0000256" key="1">
    <source>
        <dbReference type="ARBA" id="ARBA00004651"/>
    </source>
</evidence>
<dbReference type="WBParaSite" id="Pan_g2652.t1">
    <property type="protein sequence ID" value="Pan_g2652.t1"/>
    <property type="gene ID" value="Pan_g2652"/>
</dbReference>
<proteinExistence type="predicted"/>
<comment type="subcellular location">
    <subcellularLocation>
        <location evidence="1">Cell membrane</location>
        <topology evidence="1">Multi-pass membrane protein</topology>
    </subcellularLocation>
</comment>
<feature type="compositionally biased region" description="Pro residues" evidence="10">
    <location>
        <begin position="774"/>
        <end position="791"/>
    </location>
</feature>
<feature type="transmembrane region" description="Helical" evidence="11">
    <location>
        <begin position="95"/>
        <end position="119"/>
    </location>
</feature>
<evidence type="ECO:0000256" key="6">
    <source>
        <dbReference type="ARBA" id="ARBA00023136"/>
    </source>
</evidence>
<feature type="domain" description="G-protein coupled receptors family 1 profile" evidence="12">
    <location>
        <begin position="111"/>
        <end position="447"/>
    </location>
</feature>
<feature type="transmembrane region" description="Helical" evidence="11">
    <location>
        <begin position="386"/>
        <end position="407"/>
    </location>
</feature>
<dbReference type="AlphaFoldDB" id="A0A7E4ZXZ9"/>
<evidence type="ECO:0000313" key="13">
    <source>
        <dbReference type="Proteomes" id="UP000492821"/>
    </source>
</evidence>
<evidence type="ECO:0000256" key="11">
    <source>
        <dbReference type="SAM" id="Phobius"/>
    </source>
</evidence>
<dbReference type="PROSITE" id="PS50262">
    <property type="entry name" value="G_PROTEIN_RECEP_F1_2"/>
    <property type="match status" value="1"/>
</dbReference>
<sequence>MTELSSDADDDSNINEFAEAVETGDHFDDFDMAAISATSGDNQMMYDNPISDQIDRTALMRTFLMELNQSSTGFDSPYMTQFNETIPPPPNYVKIVSVFMCNVFGCLCLLLNLFVIFALLRNRRRVLRNVFYVLVLHCAIVDLIRGTCLIAWGMPHLIINNMHSMRHRLLALKINQFTLVILRSCNLLTIFNLLVFTTNEFIVIKYPLHYRRCFRRRTVLCILGASWIISLFFGIGSVFSNFFESAHSVMVLSSQAYMFRNASGVPPTGVTRRELAGVSINVVFMLIIFVLCYLCLLTVLICYGTILRTIRRFHGGDDKGRFHSEESQKITKNSIYCRHDDSTKTNASSTFGADGTPTNGNVDHNVSKRCSSHRKWRSHLMSRHKYLIVIGSVLFVDVLFLFPYSGIQMVAFLHLNNMLSTSPMSTMIRWGLQILIGIHSVMQPLCYFRMNEFRRLACCGNSKQLNRSKSFSQLHKSFGQTKDQLATNDDEIIALRDNQSRELVCEPLINARGDAAESDDEVPVAVTPSPVVIVNSPRREQHPTTAALASTKLEMQFLEHNWNRVGSSKFRRHGPPSRDEEDGPTQKLSGEFRVCNGFVNCIVVPEGLYVVVIDLGRFHFPTHLPAMSDLPLPYQSPPAAGKNLREYIEEEHAILQQNMEALLSLGDKIGTPVGAELNARLGRDAPIVEYIKLMQLRSDLPIEVLTERRLKLGLIVGKEIDKHWIWVKDMGRLTDAFEHMYRVSYGLVKGGEKPKNIAPLSMEAFKNPSKKADIPPPPPPPQPIPARPATPEPSEAEPASSKPSELSSDDSKPSESMPEPPKPSEAPIIAAEESDDDPIDENATQKAFLDMLARDFERKIYVLKRQEKDKMEQLASCETGSSVVCPTNGFTLQEHHTISSCAMVDRQAEIYTHVWKELYEIRRQLKVATFQAEEVAKRKRDLNS</sequence>
<accession>A0A7E4ZXZ9</accession>
<feature type="transmembrane region" description="Helical" evidence="11">
    <location>
        <begin position="131"/>
        <end position="154"/>
    </location>
</feature>
<evidence type="ECO:0000256" key="2">
    <source>
        <dbReference type="ARBA" id="ARBA00022475"/>
    </source>
</evidence>
<keyword evidence="5" id="KW-0297">G-protein coupled receptor</keyword>
<dbReference type="GO" id="GO:0004930">
    <property type="term" value="F:G protein-coupled receptor activity"/>
    <property type="evidence" value="ECO:0007669"/>
    <property type="project" value="UniProtKB-KW"/>
</dbReference>
<reference evidence="14" key="2">
    <citation type="submission" date="2020-10" db="UniProtKB">
        <authorList>
            <consortium name="WormBaseParasite"/>
        </authorList>
    </citation>
    <scope>IDENTIFICATION</scope>
</reference>
<evidence type="ECO:0000256" key="9">
    <source>
        <dbReference type="ARBA" id="ARBA00023224"/>
    </source>
</evidence>
<evidence type="ECO:0000256" key="10">
    <source>
        <dbReference type="SAM" id="MobiDB-lite"/>
    </source>
</evidence>
<dbReference type="InterPro" id="IPR017452">
    <property type="entry name" value="GPCR_Rhodpsn_7TM"/>
</dbReference>
<dbReference type="CDD" id="cd00637">
    <property type="entry name" value="7tm_classA_rhodopsin-like"/>
    <property type="match status" value="1"/>
</dbReference>
<evidence type="ECO:0000313" key="14">
    <source>
        <dbReference type="WBParaSite" id="Pan_g2652.t1"/>
    </source>
</evidence>
<keyword evidence="6 11" id="KW-0472">Membrane</keyword>
<keyword evidence="2" id="KW-1003">Cell membrane</keyword>
<protein>
    <submittedName>
        <fullName evidence="14">G_PROTEIN_RECEP_F1_2 domain-containing protein</fullName>
    </submittedName>
</protein>
<evidence type="ECO:0000259" key="12">
    <source>
        <dbReference type="PROSITE" id="PS50262"/>
    </source>
</evidence>
<feature type="compositionally biased region" description="Low complexity" evidence="10">
    <location>
        <begin position="792"/>
        <end position="806"/>
    </location>
</feature>
<dbReference type="Pfam" id="PF00001">
    <property type="entry name" value="7tm_1"/>
    <property type="match status" value="1"/>
</dbReference>
<dbReference type="GO" id="GO:0005886">
    <property type="term" value="C:plasma membrane"/>
    <property type="evidence" value="ECO:0007669"/>
    <property type="project" value="UniProtKB-SubCell"/>
</dbReference>
<keyword evidence="8" id="KW-0325">Glycoprotein</keyword>
<keyword evidence="13" id="KW-1185">Reference proteome</keyword>